<dbReference type="GO" id="GO:0045930">
    <property type="term" value="P:negative regulation of mitotic cell cycle"/>
    <property type="evidence" value="ECO:0007669"/>
    <property type="project" value="TreeGrafter"/>
</dbReference>
<reference evidence="8" key="1">
    <citation type="submission" date="2019-08" db="EMBL/GenBank/DDBJ databases">
        <title>Three high-quality genomes provides insights into domestication of ducks.</title>
        <authorList>
            <person name="Hou Z.C."/>
            <person name="Zhu F."/>
            <person name="Yin Z.T."/>
            <person name="Zhang F."/>
        </authorList>
    </citation>
    <scope>NUCLEOTIDE SEQUENCE [LARGE SCALE GENOMIC DNA]</scope>
</reference>
<evidence type="ECO:0000256" key="6">
    <source>
        <dbReference type="SAM" id="MobiDB-lite"/>
    </source>
</evidence>
<feature type="compositionally biased region" description="Basic and acidic residues" evidence="6">
    <location>
        <begin position="269"/>
        <end position="278"/>
    </location>
</feature>
<protein>
    <submittedName>
        <fullName evidence="8">Cyclin dependent kinase inhibitor 1C</fullName>
    </submittedName>
</protein>
<evidence type="ECO:0000313" key="9">
    <source>
        <dbReference type="Proteomes" id="UP000694400"/>
    </source>
</evidence>
<keyword evidence="5" id="KW-0131">Cell cycle</keyword>
<name>A0A8B9SH22_ANAPL</name>
<comment type="subcellular location">
    <subcellularLocation>
        <location evidence="1">Nucleus</location>
    </subcellularLocation>
</comment>
<dbReference type="GO" id="GO:0005634">
    <property type="term" value="C:nucleus"/>
    <property type="evidence" value="ECO:0007669"/>
    <property type="project" value="UniProtKB-SubCell"/>
</dbReference>
<feature type="domain" description="Cyclin-dependent kinase inhibitor" evidence="7">
    <location>
        <begin position="33"/>
        <end position="84"/>
    </location>
</feature>
<keyword evidence="4" id="KW-0539">Nucleus</keyword>
<dbReference type="GO" id="GO:0004861">
    <property type="term" value="F:cyclin-dependent protein serine/threonine kinase inhibitor activity"/>
    <property type="evidence" value="ECO:0007669"/>
    <property type="project" value="InterPro"/>
</dbReference>
<evidence type="ECO:0000256" key="5">
    <source>
        <dbReference type="ARBA" id="ARBA00023306"/>
    </source>
</evidence>
<accession>A0A8B9SH22</accession>
<evidence type="ECO:0000256" key="4">
    <source>
        <dbReference type="ARBA" id="ARBA00023242"/>
    </source>
</evidence>
<sequence>MADVHLSGPPALERLAARRALLAGHDRSAVCRSLFGPVDHEELGRELRSRLREMGEADQRRWDYNFHTDTPLPPAPGRLRWEEVEGSAVPAFYRETLQVGRRRVPLRRAPPAPSPPAAGKGASGASGGRLSRENRAAPPAPRRRAVRRSSPATRITGACPDGGSGESGSPTFFFSPPVYPLRLADAPSLDVPPLQISSPGGNGRRSPRQRPSAPPAARPPPPPCRLSRPPASGSGEPDFCTTAPTGQARSPGGEAPPRHGQLGPPRPARAPERSRSETGAEPEPQAQRPAAHGAVLPYNCAMYYVLYRNVLCLM</sequence>
<reference evidence="8" key="2">
    <citation type="submission" date="2025-08" db="UniProtKB">
        <authorList>
            <consortium name="Ensembl"/>
        </authorList>
    </citation>
    <scope>IDENTIFICATION</scope>
</reference>
<feature type="compositionally biased region" description="Low complexity" evidence="6">
    <location>
        <begin position="281"/>
        <end position="291"/>
    </location>
</feature>
<feature type="region of interest" description="Disordered" evidence="6">
    <location>
        <begin position="102"/>
        <end position="171"/>
    </location>
</feature>
<feature type="compositionally biased region" description="Pro residues" evidence="6">
    <location>
        <begin position="212"/>
        <end position="224"/>
    </location>
</feature>
<proteinExistence type="inferred from homology"/>
<evidence type="ECO:0000256" key="3">
    <source>
        <dbReference type="ARBA" id="ARBA00023013"/>
    </source>
</evidence>
<dbReference type="AlphaFoldDB" id="A0A8B9SH22"/>
<evidence type="ECO:0000313" key="8">
    <source>
        <dbReference type="Ensembl" id="ENSAPLP00020001914.1"/>
    </source>
</evidence>
<dbReference type="PANTHER" id="PTHR10265">
    <property type="entry name" value="CYCLIN-DEPENDENT KINASE INHIBITOR 1"/>
    <property type="match status" value="1"/>
</dbReference>
<keyword evidence="3" id="KW-0649">Protein kinase inhibitor</keyword>
<evidence type="ECO:0000256" key="2">
    <source>
        <dbReference type="ARBA" id="ARBA00006726"/>
    </source>
</evidence>
<dbReference type="Gene3D" id="4.10.365.10">
    <property type="entry name" value="p27"/>
    <property type="match status" value="1"/>
</dbReference>
<reference evidence="8" key="3">
    <citation type="submission" date="2025-09" db="UniProtKB">
        <authorList>
            <consortium name="Ensembl"/>
        </authorList>
    </citation>
    <scope>IDENTIFICATION</scope>
</reference>
<comment type="similarity">
    <text evidence="2">Belongs to the CDI family.</text>
</comment>
<dbReference type="Proteomes" id="UP000694400">
    <property type="component" value="Chromosome 5"/>
</dbReference>
<dbReference type="Ensembl" id="ENSAPLT00020002046.1">
    <property type="protein sequence ID" value="ENSAPLP00020001914.1"/>
    <property type="gene ID" value="ENSAPLG00020001390.1"/>
</dbReference>
<organism evidence="8 9">
    <name type="scientific">Anas platyrhynchos</name>
    <name type="common">Mallard</name>
    <name type="synonym">Anas boschas</name>
    <dbReference type="NCBI Taxonomy" id="8839"/>
    <lineage>
        <taxon>Eukaryota</taxon>
        <taxon>Metazoa</taxon>
        <taxon>Chordata</taxon>
        <taxon>Craniata</taxon>
        <taxon>Vertebrata</taxon>
        <taxon>Euteleostomi</taxon>
        <taxon>Archelosauria</taxon>
        <taxon>Archosauria</taxon>
        <taxon>Dinosauria</taxon>
        <taxon>Saurischia</taxon>
        <taxon>Theropoda</taxon>
        <taxon>Coelurosauria</taxon>
        <taxon>Aves</taxon>
        <taxon>Neognathae</taxon>
        <taxon>Galloanserae</taxon>
        <taxon>Anseriformes</taxon>
        <taxon>Anatidae</taxon>
        <taxon>Anatinae</taxon>
        <taxon>Anas</taxon>
    </lineage>
</organism>
<dbReference type="InterPro" id="IPR044898">
    <property type="entry name" value="CDI_dom_sf"/>
</dbReference>
<dbReference type="InterPro" id="IPR003175">
    <property type="entry name" value="CDI_dom"/>
</dbReference>
<dbReference type="Pfam" id="PF02234">
    <property type="entry name" value="CDI"/>
    <property type="match status" value="1"/>
</dbReference>
<evidence type="ECO:0000259" key="7">
    <source>
        <dbReference type="Pfam" id="PF02234"/>
    </source>
</evidence>
<evidence type="ECO:0000256" key="1">
    <source>
        <dbReference type="ARBA" id="ARBA00004123"/>
    </source>
</evidence>
<feature type="region of interest" description="Disordered" evidence="6">
    <location>
        <begin position="190"/>
        <end position="292"/>
    </location>
</feature>
<dbReference type="PANTHER" id="PTHR10265:SF44">
    <property type="entry name" value="CYCLIN-DEPENDENT KINASE INHIBITOR 1C"/>
    <property type="match status" value="1"/>
</dbReference>
<gene>
    <name evidence="8" type="primary">CDKN1C</name>
</gene>